<sequence length="186" mass="20111">MLSENWFFPSDKTLFQDRERAKLRCEEYNQIAIQSRKKSRALLRDLFGSIESAWVEPHFYCDYGYNIHVGKQFYANHNVTILDAAKVLIGDHVLVGPNAVISTIAHPKDAVRRRKGLAIAHPISIGDDVWIGAGATILGGVKIGKGAIIAAGAVVTRDVADYTTVAGVPAMTISSSSDNGGKKSGD</sequence>
<dbReference type="Pfam" id="PF00132">
    <property type="entry name" value="Hexapep"/>
    <property type="match status" value="1"/>
</dbReference>
<dbReference type="CDD" id="cd03357">
    <property type="entry name" value="LbH_MAT_GAT"/>
    <property type="match status" value="1"/>
</dbReference>
<protein>
    <submittedName>
        <fullName evidence="6">Sugar O-acetyltransferase</fullName>
    </submittedName>
</protein>
<dbReference type="SUPFAM" id="SSF51161">
    <property type="entry name" value="Trimeric LpxA-like enzymes"/>
    <property type="match status" value="1"/>
</dbReference>
<evidence type="ECO:0000259" key="5">
    <source>
        <dbReference type="SMART" id="SM01266"/>
    </source>
</evidence>
<dbReference type="InterPro" id="IPR001451">
    <property type="entry name" value="Hexapep"/>
</dbReference>
<proteinExistence type="inferred from homology"/>
<organism evidence="6 7">
    <name type="scientific">Fluctibacter corallii</name>
    <dbReference type="NCBI Taxonomy" id="2984329"/>
    <lineage>
        <taxon>Bacteria</taxon>
        <taxon>Pseudomonadati</taxon>
        <taxon>Pseudomonadota</taxon>
        <taxon>Gammaproteobacteria</taxon>
        <taxon>Alteromonadales</taxon>
        <taxon>Alteromonadaceae</taxon>
        <taxon>Fluctibacter</taxon>
    </lineage>
</organism>
<dbReference type="SMART" id="SM01266">
    <property type="entry name" value="Mac"/>
    <property type="match status" value="1"/>
</dbReference>
<dbReference type="RefSeq" id="WP_263712932.1">
    <property type="nucleotide sequence ID" value="NZ_JAOWKX010000006.1"/>
</dbReference>
<evidence type="ECO:0000313" key="6">
    <source>
        <dbReference type="EMBL" id="MCV2885582.1"/>
    </source>
</evidence>
<evidence type="ECO:0000313" key="7">
    <source>
        <dbReference type="Proteomes" id="UP001652504"/>
    </source>
</evidence>
<comment type="caution">
    <text evidence="6">The sequence shown here is derived from an EMBL/GenBank/DDBJ whole genome shotgun (WGS) entry which is preliminary data.</text>
</comment>
<dbReference type="InterPro" id="IPR051159">
    <property type="entry name" value="Hexapeptide_acetyltransf"/>
</dbReference>
<dbReference type="PANTHER" id="PTHR23416:SF23">
    <property type="entry name" value="ACETYLTRANSFERASE C18B11.09C-RELATED"/>
    <property type="match status" value="1"/>
</dbReference>
<keyword evidence="7" id="KW-1185">Reference proteome</keyword>
<evidence type="ECO:0000256" key="4">
    <source>
        <dbReference type="ARBA" id="ARBA00023315"/>
    </source>
</evidence>
<dbReference type="Proteomes" id="UP001652504">
    <property type="component" value="Unassembled WGS sequence"/>
</dbReference>
<keyword evidence="3" id="KW-0677">Repeat</keyword>
<dbReference type="PROSITE" id="PS00101">
    <property type="entry name" value="HEXAPEP_TRANSFERASES"/>
    <property type="match status" value="1"/>
</dbReference>
<name>A0ABT3AA75_9ALTE</name>
<gene>
    <name evidence="6" type="ORF">OE749_12855</name>
</gene>
<dbReference type="Pfam" id="PF12464">
    <property type="entry name" value="Mac"/>
    <property type="match status" value="1"/>
</dbReference>
<evidence type="ECO:0000256" key="1">
    <source>
        <dbReference type="ARBA" id="ARBA00007274"/>
    </source>
</evidence>
<dbReference type="InterPro" id="IPR011004">
    <property type="entry name" value="Trimer_LpxA-like_sf"/>
</dbReference>
<dbReference type="InterPro" id="IPR018357">
    <property type="entry name" value="Hexapep_transf_CS"/>
</dbReference>
<keyword evidence="4" id="KW-0012">Acyltransferase</keyword>
<keyword evidence="2" id="KW-0808">Transferase</keyword>
<feature type="domain" description="Maltose/galactoside acetyltransferase" evidence="5">
    <location>
        <begin position="1"/>
        <end position="52"/>
    </location>
</feature>
<dbReference type="Gene3D" id="2.160.10.10">
    <property type="entry name" value="Hexapeptide repeat proteins"/>
    <property type="match status" value="1"/>
</dbReference>
<reference evidence="6 7" key="1">
    <citation type="submission" date="2022-10" db="EMBL/GenBank/DDBJ databases">
        <title>Aestuariibacter sp. AA17 isolated from Montipora capitata coral fragment.</title>
        <authorList>
            <person name="Emsley S.A."/>
            <person name="Pfannmuller K.M."/>
            <person name="Loughran R.M."/>
            <person name="Shlafstein M."/>
            <person name="Papke E."/>
            <person name="Saw J.H."/>
            <person name="Ushijima B."/>
            <person name="Videau P."/>
        </authorList>
    </citation>
    <scope>NUCLEOTIDE SEQUENCE [LARGE SCALE GENOMIC DNA]</scope>
    <source>
        <strain evidence="6 7">AA17</strain>
    </source>
</reference>
<dbReference type="EMBL" id="JAOWKX010000006">
    <property type="protein sequence ID" value="MCV2885582.1"/>
    <property type="molecule type" value="Genomic_DNA"/>
</dbReference>
<comment type="similarity">
    <text evidence="1">Belongs to the transferase hexapeptide repeat family.</text>
</comment>
<dbReference type="PANTHER" id="PTHR23416">
    <property type="entry name" value="SIALIC ACID SYNTHASE-RELATED"/>
    <property type="match status" value="1"/>
</dbReference>
<accession>A0ABT3AA75</accession>
<evidence type="ECO:0000256" key="2">
    <source>
        <dbReference type="ARBA" id="ARBA00022679"/>
    </source>
</evidence>
<evidence type="ECO:0000256" key="3">
    <source>
        <dbReference type="ARBA" id="ARBA00022737"/>
    </source>
</evidence>
<dbReference type="InterPro" id="IPR024688">
    <property type="entry name" value="Mac_dom"/>
</dbReference>